<feature type="compositionally biased region" description="Low complexity" evidence="12">
    <location>
        <begin position="796"/>
        <end position="807"/>
    </location>
</feature>
<keyword evidence="9" id="KW-0315">Glutamine amidotransferase</keyword>
<feature type="binding site" evidence="11">
    <location>
        <begin position="231"/>
        <end position="237"/>
    </location>
    <ligand>
        <name>ATP</name>
        <dbReference type="ChEBI" id="CHEBI:30616"/>
    </ligand>
</feature>
<dbReference type="InterPro" id="IPR014729">
    <property type="entry name" value="Rossmann-like_a/b/a_fold"/>
</dbReference>
<dbReference type="Gene3D" id="2.60.120.920">
    <property type="match status" value="1"/>
</dbReference>
<dbReference type="Pfam" id="PF03121">
    <property type="entry name" value="Herpes_UL52"/>
    <property type="match status" value="1"/>
</dbReference>
<evidence type="ECO:0000256" key="9">
    <source>
        <dbReference type="ARBA" id="ARBA00022962"/>
    </source>
</evidence>
<proteinExistence type="inferred from homology"/>
<accession>A0A814JU31</accession>
<evidence type="ECO:0000256" key="7">
    <source>
        <dbReference type="ARBA" id="ARBA00022755"/>
    </source>
</evidence>
<dbReference type="PANTHER" id="PTHR11922">
    <property type="entry name" value="GMP SYNTHASE-RELATED"/>
    <property type="match status" value="1"/>
</dbReference>
<dbReference type="PRINTS" id="PR00097">
    <property type="entry name" value="ANTSNTHASEII"/>
</dbReference>
<dbReference type="UniPathway" id="UPA00189">
    <property type="reaction ID" value="UER00296"/>
</dbReference>
<dbReference type="EC" id="6.3.5.2" evidence="3"/>
<evidence type="ECO:0000256" key="1">
    <source>
        <dbReference type="ARBA" id="ARBA00005153"/>
    </source>
</evidence>
<evidence type="ECO:0000259" key="13">
    <source>
        <dbReference type="PROSITE" id="PS50188"/>
    </source>
</evidence>
<evidence type="ECO:0000313" key="17">
    <source>
        <dbReference type="Proteomes" id="UP000663832"/>
    </source>
</evidence>
<evidence type="ECO:0000256" key="2">
    <source>
        <dbReference type="ARBA" id="ARBA00010910"/>
    </source>
</evidence>
<evidence type="ECO:0000256" key="11">
    <source>
        <dbReference type="PROSITE-ProRule" id="PRU00886"/>
    </source>
</evidence>
<dbReference type="Gene3D" id="1.10.750.20">
    <property type="entry name" value="SOCS box"/>
    <property type="match status" value="1"/>
</dbReference>
<evidence type="ECO:0000256" key="8">
    <source>
        <dbReference type="ARBA" id="ARBA00022840"/>
    </source>
</evidence>
<dbReference type="GO" id="GO:0006529">
    <property type="term" value="P:asparagine biosynthetic process"/>
    <property type="evidence" value="ECO:0007669"/>
    <property type="project" value="InterPro"/>
</dbReference>
<evidence type="ECO:0000256" key="4">
    <source>
        <dbReference type="ARBA" id="ARBA00022598"/>
    </source>
</evidence>
<dbReference type="SUPFAM" id="SSF52402">
    <property type="entry name" value="Adenine nucleotide alpha hydrolases-like"/>
    <property type="match status" value="1"/>
</dbReference>
<dbReference type="Pfam" id="PF00622">
    <property type="entry name" value="SPRY"/>
    <property type="match status" value="1"/>
</dbReference>
<keyword evidence="4" id="KW-0436">Ligase</keyword>
<reference evidence="16" key="1">
    <citation type="submission" date="2021-02" db="EMBL/GenBank/DDBJ databases">
        <authorList>
            <person name="Nowell W R."/>
        </authorList>
    </citation>
    <scope>NUCLEOTIDE SEQUENCE</scope>
</reference>
<organism evidence="16 17">
    <name type="scientific">Adineta steineri</name>
    <dbReference type="NCBI Taxonomy" id="433720"/>
    <lineage>
        <taxon>Eukaryota</taxon>
        <taxon>Metazoa</taxon>
        <taxon>Spiralia</taxon>
        <taxon>Gnathifera</taxon>
        <taxon>Rotifera</taxon>
        <taxon>Eurotatoria</taxon>
        <taxon>Bdelloidea</taxon>
        <taxon>Adinetida</taxon>
        <taxon>Adinetidae</taxon>
        <taxon>Adineta</taxon>
    </lineage>
</organism>
<keyword evidence="8 11" id="KW-0067">ATP-binding</keyword>
<dbReference type="PROSITE" id="PS51553">
    <property type="entry name" value="GMPS_ATP_PPASE"/>
    <property type="match status" value="1"/>
</dbReference>
<name>A0A814JU31_9BILA</name>
<dbReference type="InterPro" id="IPR001674">
    <property type="entry name" value="GMP_synth_C"/>
</dbReference>
<dbReference type="Gene3D" id="3.30.300.10">
    <property type="match status" value="2"/>
</dbReference>
<dbReference type="PROSITE" id="PS50225">
    <property type="entry name" value="SOCS"/>
    <property type="match status" value="1"/>
</dbReference>
<feature type="compositionally biased region" description="Low complexity" evidence="12">
    <location>
        <begin position="908"/>
        <end position="938"/>
    </location>
</feature>
<dbReference type="Pfam" id="PF00733">
    <property type="entry name" value="Asn_synthase"/>
    <property type="match status" value="1"/>
</dbReference>
<dbReference type="PROSITE" id="PS51273">
    <property type="entry name" value="GATASE_TYPE_1"/>
    <property type="match status" value="1"/>
</dbReference>
<dbReference type="InterPro" id="IPR025777">
    <property type="entry name" value="GMPS_ATP_PPase_dom"/>
</dbReference>
<dbReference type="InterPro" id="IPR001870">
    <property type="entry name" value="B30.2/SPRY"/>
</dbReference>
<dbReference type="PROSITE" id="PS50188">
    <property type="entry name" value="B302_SPRY"/>
    <property type="match status" value="1"/>
</dbReference>
<dbReference type="InterPro" id="IPR029062">
    <property type="entry name" value="Class_I_gatase-like"/>
</dbReference>
<dbReference type="CDD" id="cd01997">
    <property type="entry name" value="GMP_synthase_C"/>
    <property type="match status" value="1"/>
</dbReference>
<dbReference type="SUPFAM" id="SSF52317">
    <property type="entry name" value="Class I glutamine amidotransferase-like"/>
    <property type="match status" value="1"/>
</dbReference>
<feature type="compositionally biased region" description="Polar residues" evidence="12">
    <location>
        <begin position="852"/>
        <end position="862"/>
    </location>
</feature>
<dbReference type="InterPro" id="IPR004739">
    <property type="entry name" value="GMP_synth_GATase"/>
</dbReference>
<protein>
    <recommendedName>
        <fullName evidence="3">GMP synthase (glutamine-hydrolyzing)</fullName>
        <ecNumber evidence="3">6.3.5.2</ecNumber>
    </recommendedName>
    <alternativeName>
        <fullName evidence="10">Glutamine amidotransferase</fullName>
    </alternativeName>
</protein>
<feature type="domain" description="B30.2/SPRY" evidence="13">
    <location>
        <begin position="964"/>
        <end position="1191"/>
    </location>
</feature>
<dbReference type="SMART" id="SM00449">
    <property type="entry name" value="SPRY"/>
    <property type="match status" value="1"/>
</dbReference>
<dbReference type="Proteomes" id="UP000663832">
    <property type="component" value="Unassembled WGS sequence"/>
</dbReference>
<dbReference type="GO" id="GO:0005829">
    <property type="term" value="C:cytosol"/>
    <property type="evidence" value="ECO:0007669"/>
    <property type="project" value="TreeGrafter"/>
</dbReference>
<evidence type="ECO:0000256" key="6">
    <source>
        <dbReference type="ARBA" id="ARBA00022749"/>
    </source>
</evidence>
<evidence type="ECO:0000313" key="16">
    <source>
        <dbReference type="EMBL" id="CAF1042579.1"/>
    </source>
</evidence>
<dbReference type="Pfam" id="PF07525">
    <property type="entry name" value="SOCS_box"/>
    <property type="match status" value="1"/>
</dbReference>
<dbReference type="OrthoDB" id="1724632at2759"/>
<feature type="region of interest" description="Disordered" evidence="12">
    <location>
        <begin position="838"/>
        <end position="862"/>
    </location>
</feature>
<dbReference type="GO" id="GO:0004066">
    <property type="term" value="F:asparagine synthase (glutamine-hydrolyzing) activity"/>
    <property type="evidence" value="ECO:0007669"/>
    <property type="project" value="InterPro"/>
</dbReference>
<keyword evidence="17" id="KW-1185">Reference proteome</keyword>
<dbReference type="Gene3D" id="3.40.50.620">
    <property type="entry name" value="HUPs"/>
    <property type="match status" value="1"/>
</dbReference>
<evidence type="ECO:0000259" key="14">
    <source>
        <dbReference type="PROSITE" id="PS50225"/>
    </source>
</evidence>
<evidence type="ECO:0000256" key="12">
    <source>
        <dbReference type="SAM" id="MobiDB-lite"/>
    </source>
</evidence>
<dbReference type="GO" id="GO:0005524">
    <property type="term" value="F:ATP binding"/>
    <property type="evidence" value="ECO:0007669"/>
    <property type="project" value="UniProtKB-UniRule"/>
</dbReference>
<dbReference type="FunFam" id="1.10.750.20:FF:000001">
    <property type="entry name" value="Ankyrin repeat and SOCS box containing 1"/>
    <property type="match status" value="1"/>
</dbReference>
<evidence type="ECO:0000256" key="5">
    <source>
        <dbReference type="ARBA" id="ARBA00022741"/>
    </source>
</evidence>
<comment type="caution">
    <text evidence="16">The sequence shown here is derived from an EMBL/GenBank/DDBJ whole genome shotgun (WGS) entry which is preliminary data.</text>
</comment>
<dbReference type="EMBL" id="CAJNOM010000098">
    <property type="protein sequence ID" value="CAF1042579.1"/>
    <property type="molecule type" value="Genomic_DNA"/>
</dbReference>
<feature type="region of interest" description="Disordered" evidence="12">
    <location>
        <begin position="737"/>
        <end position="815"/>
    </location>
</feature>
<evidence type="ECO:0000256" key="3">
    <source>
        <dbReference type="ARBA" id="ARBA00012746"/>
    </source>
</evidence>
<dbReference type="InterPro" id="IPR001496">
    <property type="entry name" value="SOCS_box"/>
</dbReference>
<dbReference type="PRINTS" id="PR00096">
    <property type="entry name" value="GATASE"/>
</dbReference>
<comment type="pathway">
    <text evidence="1">Purine metabolism; GMP biosynthesis; GMP from XMP (L-Gln route): step 1/1.</text>
</comment>
<keyword evidence="7 11" id="KW-0658">Purine biosynthesis</keyword>
<evidence type="ECO:0000259" key="15">
    <source>
        <dbReference type="PROSITE" id="PS51553"/>
    </source>
</evidence>
<gene>
    <name evidence="16" type="ORF">QVE165_LOCUS17155</name>
</gene>
<feature type="compositionally biased region" description="Basic residues" evidence="12">
    <location>
        <begin position="768"/>
        <end position="781"/>
    </location>
</feature>
<dbReference type="InterPro" id="IPR013320">
    <property type="entry name" value="ConA-like_dom_sf"/>
</dbReference>
<feature type="compositionally biased region" description="Basic residues" evidence="12">
    <location>
        <begin position="744"/>
        <end position="754"/>
    </location>
</feature>
<feature type="domain" description="GMPS ATP-PPase" evidence="15">
    <location>
        <begin position="204"/>
        <end position="447"/>
    </location>
</feature>
<comment type="similarity">
    <text evidence="2">Belongs to the SPSB family.</text>
</comment>
<dbReference type="Pfam" id="PF00958">
    <property type="entry name" value="GMP_synt_C"/>
    <property type="match status" value="1"/>
</dbReference>
<feature type="region of interest" description="Disordered" evidence="12">
    <location>
        <begin position="899"/>
        <end position="938"/>
    </location>
</feature>
<dbReference type="InterPro" id="IPR003877">
    <property type="entry name" value="SPRY_dom"/>
</dbReference>
<dbReference type="PANTHER" id="PTHR11922:SF2">
    <property type="entry name" value="GMP SYNTHASE [GLUTAMINE-HYDROLYZING]"/>
    <property type="match status" value="1"/>
</dbReference>
<dbReference type="InterPro" id="IPR043136">
    <property type="entry name" value="B30.2/SPRY_sf"/>
</dbReference>
<dbReference type="SMART" id="SM00969">
    <property type="entry name" value="SOCS_box"/>
    <property type="match status" value="1"/>
</dbReference>
<dbReference type="CDD" id="cd01742">
    <property type="entry name" value="GATase1_GMP_Synthase"/>
    <property type="match status" value="1"/>
</dbReference>
<sequence>MTEFQHHSDNYDKVAILDAGSQYAKVIDRRIRELSVYSELVPLQISVNDLLSQQYKAIIISGSPGSVNDPNPVHYDPKLFECGLPILGICYGLQMLNKQRGGTIVRQSVREDGQFQVELNITECPLFKNMNKIENVLLTHGDSIGQLGENLIGVGTSDSFIVACADKEKPIYGVQFHPEVDLTDNGVQIFKNFLFDIAHCRATFTMGCRVEESFGTIRSFVKDQPVFVLCSGGVDSSVCAALLTRALPAEQVKLVSIDNGFLRLNESNEIRETLSQFATVNYIDASQRFAQAKTYVRTKVTQTSNEKDLAPPRRTSVSTNFLSLYDADILLEETLPLSEEIDPEHKRKIIGDTFIKVVQEFLRDNNFTFDDIILAQGTLRPDLIESASHLASQSGHADAIKTHHNDSPMVRQLRKLNRVIEPLKDFHKDEVRQIGLTLGLHPDVIYRHPFPGPGLAIRILCTDEPYMPHETFSQTSNLLKSILNYSTQPTSISSLNDIFTDNEKIRLQNLTSLDKHDYTSVLLPIRSVGVQGDARTYSFAAAISSNDKKPNWNELFMLARIITKTCHHINRVVYILGKKILDTEITQITRTTLTPDIIDKARACDYHAMVIMKHHGAYSSISQMPVVLIPVEFDRQNRADENEKRNDGQHSIVLRTFLTKDFMTGRPAVPGETFPLDMLDEICETILTNVPGISRILYDLTSKPPESITVQMVLPRQTKSTEIRQELNTRIKKHKTTVVNSKQKSIHTKRKKLTKRVDLNNPLTNTKTLRRSRRLNNKKRQSSSSSCDYNPPVILTSSSSSTSSSNSIPVDTTPVTKTYPLRSRLRRASLTSSNLITTTITKTNRRSRISKQQDPSTISSSMGLRNGKIINLRTIISGSTSQSAQEITTSTLPLLAFNPLPRHHHHQTNNSTLSVSSSSSSSYSSTISNNNNNNNNNELNSTICQYHYSNITNHPSLDPTKYFPARLDILLDRPPVSREKQIEYGWNHDDRSMNIFVKHNDPCTFHRHPVAQSTDAVRCKKGFTSGIHVWEIEWNTRQRGTHAVVGVGTIKAPLHCPGYQALVGMNQESWGWDLGRNKLYHKGVNSVYASTQYPSSGSISPTTTTSVVTDPADAINNNGISYPSKSDECFVVPDKFFVVLDLEEGTLAYIVDGQYLGVAFSDLKGKGALYPMVSSVWGHCEITMRYINGLEPDPLQLMDSCRRVIRKQLGRSNLHLINQLTLPNSLRNYLVYQKRQPLADIDDSMTRKRLNHNRLTLMKMAPATKIFLTQDEALAHISERQKNETNINLGEILYLFSFESQPDGNRRYQVADIDIFFHEYYQLPANQRHIYEIIIDKKPSKLYFDLEYDIAANPTIDGSKLTNNFIKFVLNFMRRRSDDLNYSMNDVLILDSTSSTKFSRHLIFQTKDPFLDNLAVGKFVNLILEDIHGCIINHQCTAARITTPFLTQQSQSYPDSTGFATNLLTTIESHLFRFQQCQCIDDYTQLPLKDLIEFIVKKSDGNELTWFCDMSVYMKNRAFRLLLSSKFNQSECFTVAPENKWEPDIGRSLIQSTECERQTFMASLVYFNGPIRRFIHVDDENPIKTKSVISRSQKQSSYITDDLEKIKGDYPELCNFMMNIARDQNKNDNTYRASRLYKGKEVQNDFRWEINFMYAGDYKYCERIERHHKNNNIYFVVDMRKGTYRQKCHDPDCKSFQGIERILSTNVTPWLMVVNQEWESQSPRSMLETL</sequence>
<dbReference type="InterPro" id="IPR001962">
    <property type="entry name" value="Asn_synthase"/>
</dbReference>
<evidence type="ECO:0000256" key="10">
    <source>
        <dbReference type="ARBA" id="ARBA00031356"/>
    </source>
</evidence>
<keyword evidence="5 11" id="KW-0547">Nucleotide-binding</keyword>
<feature type="domain" description="SOCS box" evidence="14">
    <location>
        <begin position="1181"/>
        <end position="1236"/>
    </location>
</feature>
<dbReference type="Gene3D" id="3.40.50.880">
    <property type="match status" value="1"/>
</dbReference>
<keyword evidence="6 11" id="KW-0332">GMP biosynthesis</keyword>
<dbReference type="SUPFAM" id="SSF49899">
    <property type="entry name" value="Concanavalin A-like lectins/glucanases"/>
    <property type="match status" value="1"/>
</dbReference>
<dbReference type="InterPro" id="IPR017926">
    <property type="entry name" value="GATASE"/>
</dbReference>
<dbReference type="Pfam" id="PF00117">
    <property type="entry name" value="GATase"/>
    <property type="match status" value="1"/>
</dbReference>
<dbReference type="SUPFAM" id="SSF54810">
    <property type="entry name" value="GMP synthetase C-terminal dimerisation domain"/>
    <property type="match status" value="2"/>
</dbReference>
<dbReference type="CDD" id="cd12906">
    <property type="entry name" value="SPRY_SOCS1-2-4"/>
    <property type="match status" value="1"/>
</dbReference>
<dbReference type="GO" id="GO:0003921">
    <property type="term" value="F:GMP synthase activity"/>
    <property type="evidence" value="ECO:0007669"/>
    <property type="project" value="InterPro"/>
</dbReference>